<evidence type="ECO:0000313" key="1">
    <source>
        <dbReference type="EMBL" id="MBB3158242.1"/>
    </source>
</evidence>
<keyword evidence="1" id="KW-0689">Ribosomal protein</keyword>
<dbReference type="Proteomes" id="UP000543579">
    <property type="component" value="Unassembled WGS sequence"/>
</dbReference>
<dbReference type="RefSeq" id="WP_183419696.1">
    <property type="nucleotide sequence ID" value="NZ_JACHXY010000002.1"/>
</dbReference>
<keyword evidence="1" id="KW-0687">Ribonucleoprotein</keyword>
<dbReference type="GO" id="GO:0005840">
    <property type="term" value="C:ribosome"/>
    <property type="evidence" value="ECO:0007669"/>
    <property type="project" value="UniProtKB-KW"/>
</dbReference>
<comment type="caution">
    <text evidence="1">The sequence shown here is derived from an EMBL/GenBank/DDBJ whole genome shotgun (WGS) entry which is preliminary data.</text>
</comment>
<organism evidence="1 2">
    <name type="scientific">Microbacterium proteolyticum</name>
    <dbReference type="NCBI Taxonomy" id="1572644"/>
    <lineage>
        <taxon>Bacteria</taxon>
        <taxon>Bacillati</taxon>
        <taxon>Actinomycetota</taxon>
        <taxon>Actinomycetes</taxon>
        <taxon>Micrococcales</taxon>
        <taxon>Microbacteriaceae</taxon>
        <taxon>Microbacterium</taxon>
    </lineage>
</organism>
<evidence type="ECO:0000313" key="2">
    <source>
        <dbReference type="Proteomes" id="UP000543579"/>
    </source>
</evidence>
<name>A0A7W5CIE0_9MICO</name>
<protein>
    <submittedName>
        <fullName evidence="1">Ribosomal protein L12E/L44/L45/RPP1/RPP2</fullName>
    </submittedName>
</protein>
<dbReference type="EMBL" id="JACHXY010000002">
    <property type="protein sequence ID" value="MBB3158242.1"/>
    <property type="molecule type" value="Genomic_DNA"/>
</dbReference>
<dbReference type="AlphaFoldDB" id="A0A7W5CIE0"/>
<proteinExistence type="predicted"/>
<sequence length="197" mass="21298">MTEQNTTDELDEETAVEQLRTLEQAAVDGQDVKPAQLAEARERLTLAGLIARGRAQRAAADEAAARSSAQAAAKVEAARIAADLTPFDDVRQQLSTAIQAVLTAADDRNASVEQIRRVFDAAGLPAPAPWGQVDPMDVEGLDHQNYAWLVQGDILHHVMVDGQAHHTVPDRRKFLIEALSAALFEIGIGRTVTIAQY</sequence>
<reference evidence="1 2" key="1">
    <citation type="submission" date="2020-08" db="EMBL/GenBank/DDBJ databases">
        <title>Genomic Encyclopedia of Type Strains, Phase III (KMG-III): the genomes of soil and plant-associated and newly described type strains.</title>
        <authorList>
            <person name="Whitman W."/>
        </authorList>
    </citation>
    <scope>NUCLEOTIDE SEQUENCE [LARGE SCALE GENOMIC DNA]</scope>
    <source>
        <strain evidence="1 2">CECT 8356</strain>
    </source>
</reference>
<accession>A0A7W5CIE0</accession>
<gene>
    <name evidence="1" type="ORF">FHS07_001938</name>
</gene>